<feature type="compositionally biased region" description="Basic and acidic residues" evidence="1">
    <location>
        <begin position="212"/>
        <end position="223"/>
    </location>
</feature>
<accession>A0A086JGF1</accession>
<feature type="compositionally biased region" description="Basic and acidic residues" evidence="1">
    <location>
        <begin position="98"/>
        <end position="108"/>
    </location>
</feature>
<sequence>MGNEQSSEAEGQRPEQVPNTETGLSEPAKEAVPAQASVEAPTQDENSKDPPPLINHGFSRYLSGLGDFFSTDSASAVSASSEVVNNLGSYMSLEAVKEALTGEDKADEPPSSSSEEPSKDAPANDAKVAEHTEQESSAAGLTAYLTTSFDGVSELFRSLTQESSAVATEACAETQEKGANLQAYLPAGMEGVSALFKTGSSENNEVLPSFQDAEKAAPVRRSDTATSATPAIEEPAAPTASEEQAPPSAEEQAPPSTTAKPVAPSTTEEQAAPTATEETA</sequence>
<protein>
    <submittedName>
        <fullName evidence="2">Uncharacterized protein</fullName>
    </submittedName>
</protein>
<feature type="compositionally biased region" description="Low complexity" evidence="1">
    <location>
        <begin position="109"/>
        <end position="123"/>
    </location>
</feature>
<evidence type="ECO:0000256" key="1">
    <source>
        <dbReference type="SAM" id="MobiDB-lite"/>
    </source>
</evidence>
<feature type="region of interest" description="Disordered" evidence="1">
    <location>
        <begin position="202"/>
        <end position="280"/>
    </location>
</feature>
<feature type="region of interest" description="Disordered" evidence="1">
    <location>
        <begin position="1"/>
        <end position="57"/>
    </location>
</feature>
<dbReference type="EMBL" id="AEYI02001980">
    <property type="protein sequence ID" value="KFG31219.1"/>
    <property type="molecule type" value="Genomic_DNA"/>
</dbReference>
<feature type="region of interest" description="Disordered" evidence="1">
    <location>
        <begin position="98"/>
        <end position="139"/>
    </location>
</feature>
<organism evidence="2 3">
    <name type="scientific">Toxoplasma gondii p89</name>
    <dbReference type="NCBI Taxonomy" id="943119"/>
    <lineage>
        <taxon>Eukaryota</taxon>
        <taxon>Sar</taxon>
        <taxon>Alveolata</taxon>
        <taxon>Apicomplexa</taxon>
        <taxon>Conoidasida</taxon>
        <taxon>Coccidia</taxon>
        <taxon>Eucoccidiorida</taxon>
        <taxon>Eimeriorina</taxon>
        <taxon>Sarcocystidae</taxon>
        <taxon>Toxoplasma</taxon>
    </lineage>
</organism>
<dbReference type="AlphaFoldDB" id="A0A086JGF1"/>
<proteinExistence type="predicted"/>
<comment type="caution">
    <text evidence="2">The sequence shown here is derived from an EMBL/GenBank/DDBJ whole genome shotgun (WGS) entry which is preliminary data.</text>
</comment>
<gene>
    <name evidence="2" type="ORF">TGP89_212210</name>
</gene>
<dbReference type="Proteomes" id="UP000028828">
    <property type="component" value="Unassembled WGS sequence"/>
</dbReference>
<name>A0A086JGF1_TOXGO</name>
<evidence type="ECO:0000313" key="3">
    <source>
        <dbReference type="Proteomes" id="UP000028828"/>
    </source>
</evidence>
<dbReference type="VEuPathDB" id="ToxoDB:TGP89_212210"/>
<dbReference type="OrthoDB" id="332912at2759"/>
<feature type="compositionally biased region" description="Low complexity" evidence="1">
    <location>
        <begin position="224"/>
        <end position="280"/>
    </location>
</feature>
<evidence type="ECO:0000313" key="2">
    <source>
        <dbReference type="EMBL" id="KFG31219.1"/>
    </source>
</evidence>
<reference evidence="2 3" key="1">
    <citation type="submission" date="2014-03" db="EMBL/GenBank/DDBJ databases">
        <authorList>
            <person name="Sibley D."/>
            <person name="Venepally P."/>
            <person name="Karamycheva S."/>
            <person name="Hadjithomas M."/>
            <person name="Khan A."/>
            <person name="Brunk B."/>
            <person name="Roos D."/>
            <person name="Caler E."/>
            <person name="Lorenzi H."/>
        </authorList>
    </citation>
    <scope>NUCLEOTIDE SEQUENCE [LARGE SCALE GENOMIC DNA]</scope>
    <source>
        <strain evidence="3">p89</strain>
    </source>
</reference>